<feature type="transmembrane region" description="Helical" evidence="18">
    <location>
        <begin position="7"/>
        <end position="33"/>
    </location>
</feature>
<accession>A8B0S4</accession>
<evidence type="ECO:0000256" key="16">
    <source>
        <dbReference type="ARBA" id="ARBA00023136"/>
    </source>
</evidence>
<evidence type="ECO:0000256" key="5">
    <source>
        <dbReference type="ARBA" id="ARBA00021008"/>
    </source>
</evidence>
<evidence type="ECO:0000256" key="11">
    <source>
        <dbReference type="ARBA" id="ARBA00022982"/>
    </source>
</evidence>
<evidence type="ECO:0000256" key="6">
    <source>
        <dbReference type="ARBA" id="ARBA00022448"/>
    </source>
</evidence>
<evidence type="ECO:0000256" key="10">
    <source>
        <dbReference type="ARBA" id="ARBA00022967"/>
    </source>
</evidence>
<dbReference type="PANTHER" id="PTHR46552:SF1">
    <property type="entry name" value="NADH-UBIQUINONE OXIDOREDUCTASE CHAIN 2"/>
    <property type="match status" value="1"/>
</dbReference>
<dbReference type="GO" id="GO:0008137">
    <property type="term" value="F:NADH dehydrogenase (ubiquinone) activity"/>
    <property type="evidence" value="ECO:0007669"/>
    <property type="project" value="UniProtKB-EC"/>
</dbReference>
<evidence type="ECO:0000256" key="12">
    <source>
        <dbReference type="ARBA" id="ARBA00022989"/>
    </source>
</evidence>
<protein>
    <recommendedName>
        <fullName evidence="5 18">NADH-ubiquinone oxidoreductase chain 2</fullName>
        <ecNumber evidence="4 18">7.1.1.2</ecNumber>
    </recommendedName>
</protein>
<dbReference type="EMBL" id="AB361005">
    <property type="protein sequence ID" value="BAF80289.1"/>
    <property type="molecule type" value="Genomic_DNA"/>
</dbReference>
<dbReference type="EC" id="7.1.1.2" evidence="4 18"/>
<keyword evidence="13 18" id="KW-0520">NAD</keyword>
<proteinExistence type="inferred from homology"/>
<comment type="subcellular location">
    <subcellularLocation>
        <location evidence="2 18">Mitochondrion inner membrane</location>
        <topology evidence="2 18">Multi-pass membrane protein</topology>
    </subcellularLocation>
</comment>
<feature type="transmembrane region" description="Helical" evidence="18">
    <location>
        <begin position="194"/>
        <end position="214"/>
    </location>
</feature>
<comment type="function">
    <text evidence="18">Core subunit of the mitochondrial membrane respiratory chain NADH dehydrogenase (Complex I) which catalyzes electron transfer from NADH through the respiratory chain, using ubiquinone as an electron acceptor. Essential for the catalytic activity and assembly of complex I.</text>
</comment>
<keyword evidence="6" id="KW-0813">Transport</keyword>
<keyword evidence="16 18" id="KW-0472">Membrane</keyword>
<evidence type="ECO:0000256" key="3">
    <source>
        <dbReference type="ARBA" id="ARBA00007012"/>
    </source>
</evidence>
<feature type="transmembrane region" description="Helical" evidence="18">
    <location>
        <begin position="319"/>
        <end position="340"/>
    </location>
</feature>
<feature type="transmembrane region" description="Helical" evidence="18">
    <location>
        <begin position="273"/>
        <end position="299"/>
    </location>
</feature>
<evidence type="ECO:0000256" key="7">
    <source>
        <dbReference type="ARBA" id="ARBA00022660"/>
    </source>
</evidence>
<evidence type="ECO:0000259" key="19">
    <source>
        <dbReference type="Pfam" id="PF00361"/>
    </source>
</evidence>
<dbReference type="PANTHER" id="PTHR46552">
    <property type="entry name" value="NADH-UBIQUINONE OXIDOREDUCTASE CHAIN 2"/>
    <property type="match status" value="1"/>
</dbReference>
<dbReference type="GO" id="GO:0005743">
    <property type="term" value="C:mitochondrial inner membrane"/>
    <property type="evidence" value="ECO:0007669"/>
    <property type="project" value="UniProtKB-SubCell"/>
</dbReference>
<gene>
    <name evidence="20" type="primary">nd2</name>
</gene>
<dbReference type="AlphaFoldDB" id="A8B0S4"/>
<evidence type="ECO:0000256" key="14">
    <source>
        <dbReference type="ARBA" id="ARBA00023075"/>
    </source>
</evidence>
<comment type="catalytic activity">
    <reaction evidence="17 18">
        <text>a ubiquinone + NADH + 5 H(+)(in) = a ubiquinol + NAD(+) + 4 H(+)(out)</text>
        <dbReference type="Rhea" id="RHEA:29091"/>
        <dbReference type="Rhea" id="RHEA-COMP:9565"/>
        <dbReference type="Rhea" id="RHEA-COMP:9566"/>
        <dbReference type="ChEBI" id="CHEBI:15378"/>
        <dbReference type="ChEBI" id="CHEBI:16389"/>
        <dbReference type="ChEBI" id="CHEBI:17976"/>
        <dbReference type="ChEBI" id="CHEBI:57540"/>
        <dbReference type="ChEBI" id="CHEBI:57945"/>
        <dbReference type="EC" id="7.1.1.2"/>
    </reaction>
</comment>
<sequence length="341" mass="39831">MNSSQKFIFRFLLVLGTLMTISSSSWIGMWMGLELNLLSFIPLMITSNNLNHTEAAIKYFLIQAFASMVFLFISIIYILKISLINFMQLSYESLIINSSMMLKLGAAPFHFWLPEVIKNISWSNSLILLTWQKLAPLTIISYFSIDKTLIVFIIMSSMVGALGGLNQTSLQKLLAYSSINHIGWMLTAEIHSNYLWINYFIIYAIINFSIIILFKNLNMFNINQLFFMMNSNNKNLMLKSFFFINFLSLGGLPPFLGFLPKWLVIEHLMKTNYLFLIFFMIMMNLITLFFYIRLTMSAFSLNYPSMKWNFVNLKNSKNLYFMIFMNFLNIILFSLTLILIY</sequence>
<feature type="transmembrane region" description="Helical" evidence="18">
    <location>
        <begin position="148"/>
        <end position="165"/>
    </location>
</feature>
<evidence type="ECO:0000256" key="9">
    <source>
        <dbReference type="ARBA" id="ARBA00022792"/>
    </source>
</evidence>
<keyword evidence="12 18" id="KW-1133">Transmembrane helix</keyword>
<evidence type="ECO:0000313" key="20">
    <source>
        <dbReference type="EMBL" id="BAF80289.1"/>
    </source>
</evidence>
<evidence type="ECO:0000256" key="15">
    <source>
        <dbReference type="ARBA" id="ARBA00023128"/>
    </source>
</evidence>
<dbReference type="Pfam" id="PF00361">
    <property type="entry name" value="Proton_antipo_M"/>
    <property type="match status" value="1"/>
</dbReference>
<evidence type="ECO:0000256" key="17">
    <source>
        <dbReference type="ARBA" id="ARBA00049551"/>
    </source>
</evidence>
<geneLocation type="mitochondrion" evidence="20"/>
<dbReference type="PRINTS" id="PR01436">
    <property type="entry name" value="NADHDHGNASE2"/>
</dbReference>
<keyword evidence="11 18" id="KW-0249">Electron transport</keyword>
<keyword evidence="9 18" id="KW-0999">Mitochondrion inner membrane</keyword>
<feature type="transmembrane region" description="Helical" evidence="18">
    <location>
        <begin position="59"/>
        <end position="79"/>
    </location>
</feature>
<evidence type="ECO:0000256" key="13">
    <source>
        <dbReference type="ARBA" id="ARBA00023027"/>
    </source>
</evidence>
<feature type="transmembrane region" description="Helical" evidence="18">
    <location>
        <begin position="235"/>
        <end position="253"/>
    </location>
</feature>
<organism evidence="20">
    <name type="scientific">Culicoides wadai</name>
    <dbReference type="NCBI Taxonomy" id="469754"/>
    <lineage>
        <taxon>Eukaryota</taxon>
        <taxon>Metazoa</taxon>
        <taxon>Ecdysozoa</taxon>
        <taxon>Arthropoda</taxon>
        <taxon>Hexapoda</taxon>
        <taxon>Insecta</taxon>
        <taxon>Pterygota</taxon>
        <taxon>Neoptera</taxon>
        <taxon>Endopterygota</taxon>
        <taxon>Diptera</taxon>
        <taxon>Nematocera</taxon>
        <taxon>Chironomoidea</taxon>
        <taxon>Ceratopogonidae</taxon>
        <taxon>Ceratopogoninae</taxon>
        <taxon>Culicoides</taxon>
        <taxon>Avaritia</taxon>
    </lineage>
</organism>
<evidence type="ECO:0000256" key="18">
    <source>
        <dbReference type="RuleBase" id="RU003403"/>
    </source>
</evidence>
<keyword evidence="7 18" id="KW-0679">Respiratory chain</keyword>
<dbReference type="InterPro" id="IPR003917">
    <property type="entry name" value="NADH_UbQ_OxRdtase_chain2"/>
</dbReference>
<evidence type="ECO:0000256" key="8">
    <source>
        <dbReference type="ARBA" id="ARBA00022692"/>
    </source>
</evidence>
<evidence type="ECO:0000256" key="2">
    <source>
        <dbReference type="ARBA" id="ARBA00004448"/>
    </source>
</evidence>
<dbReference type="InterPro" id="IPR050175">
    <property type="entry name" value="Complex_I_Subunit_2"/>
</dbReference>
<evidence type="ECO:0000256" key="1">
    <source>
        <dbReference type="ARBA" id="ARBA00003257"/>
    </source>
</evidence>
<keyword evidence="8 18" id="KW-0812">Transmembrane</keyword>
<keyword evidence="15 18" id="KW-0496">Mitochondrion</keyword>
<dbReference type="InterPro" id="IPR001750">
    <property type="entry name" value="ND/Mrp_TM"/>
</dbReference>
<keyword evidence="10 18" id="KW-1278">Translocase</keyword>
<feature type="domain" description="NADH:quinone oxidoreductase/Mrp antiporter transmembrane" evidence="19">
    <location>
        <begin position="23"/>
        <end position="287"/>
    </location>
</feature>
<comment type="similarity">
    <text evidence="3 18">Belongs to the complex I subunit 2 family.</text>
</comment>
<reference evidence="20" key="1">
    <citation type="journal article" date="2009" name="Med. Vet. Entomol.">
        <title>Species-specific mitochondrial gene rearrangements in biting midges and vector species identification.</title>
        <authorList>
            <person name="Matsumoto Y."/>
            <person name="Yanase T."/>
            <person name="Tsuda T."/>
            <person name="Noda H."/>
        </authorList>
    </citation>
    <scope>NUCLEOTIDE SEQUENCE</scope>
</reference>
<dbReference type="GO" id="GO:0006120">
    <property type="term" value="P:mitochondrial electron transport, NADH to ubiquinone"/>
    <property type="evidence" value="ECO:0007669"/>
    <property type="project" value="InterPro"/>
</dbReference>
<name>A8B0S4_9DIPT</name>
<evidence type="ECO:0000256" key="4">
    <source>
        <dbReference type="ARBA" id="ARBA00012944"/>
    </source>
</evidence>
<comment type="function">
    <text evidence="1">Core subunit of the mitochondrial membrane respiratory chain NADH dehydrogenase (Complex I) that is believed to belong to the minimal assembly required for catalysis. Complex I functions in the transfer of electrons from NADH to the respiratory chain. The immediate electron acceptor for the enzyme is believed to be ubiquinone.</text>
</comment>
<keyword evidence="14 18" id="KW-0830">Ubiquinone</keyword>